<dbReference type="PANTHER" id="PTHR30055:SF234">
    <property type="entry name" value="HTH-TYPE TRANSCRIPTIONAL REGULATOR BETI"/>
    <property type="match status" value="1"/>
</dbReference>
<evidence type="ECO:0000256" key="4">
    <source>
        <dbReference type="PROSITE-ProRule" id="PRU00335"/>
    </source>
</evidence>
<dbReference type="InterPro" id="IPR036271">
    <property type="entry name" value="Tet_transcr_reg_TetR-rel_C_sf"/>
</dbReference>
<protein>
    <submittedName>
        <fullName evidence="6">AcrR family transcriptional regulator</fullName>
    </submittedName>
</protein>
<dbReference type="Pfam" id="PF00440">
    <property type="entry name" value="TetR_N"/>
    <property type="match status" value="1"/>
</dbReference>
<evidence type="ECO:0000313" key="6">
    <source>
        <dbReference type="EMBL" id="MBB5430789.1"/>
    </source>
</evidence>
<feature type="domain" description="HTH tetR-type" evidence="5">
    <location>
        <begin position="19"/>
        <end position="79"/>
    </location>
</feature>
<dbReference type="PRINTS" id="PR00455">
    <property type="entry name" value="HTHTETR"/>
</dbReference>
<gene>
    <name evidence="6" type="ORF">HDA36_000873</name>
</gene>
<evidence type="ECO:0000256" key="2">
    <source>
        <dbReference type="ARBA" id="ARBA00023125"/>
    </source>
</evidence>
<dbReference type="GO" id="GO:0003700">
    <property type="term" value="F:DNA-binding transcription factor activity"/>
    <property type="evidence" value="ECO:0007669"/>
    <property type="project" value="TreeGrafter"/>
</dbReference>
<name>A0A7W8QID0_9ACTN</name>
<comment type="caution">
    <text evidence="6">The sequence shown here is derived from an EMBL/GenBank/DDBJ whole genome shotgun (WGS) entry which is preliminary data.</text>
</comment>
<dbReference type="InterPro" id="IPR050109">
    <property type="entry name" value="HTH-type_TetR-like_transc_reg"/>
</dbReference>
<dbReference type="AlphaFoldDB" id="A0A7W8QID0"/>
<dbReference type="Gene3D" id="1.10.357.10">
    <property type="entry name" value="Tetracycline Repressor, domain 2"/>
    <property type="match status" value="1"/>
</dbReference>
<dbReference type="InterPro" id="IPR001647">
    <property type="entry name" value="HTH_TetR"/>
</dbReference>
<dbReference type="Pfam" id="PF13305">
    <property type="entry name" value="TetR_C_33"/>
    <property type="match status" value="1"/>
</dbReference>
<dbReference type="Proteomes" id="UP000572635">
    <property type="component" value="Unassembled WGS sequence"/>
</dbReference>
<dbReference type="InterPro" id="IPR025996">
    <property type="entry name" value="MT1864/Rv1816-like_C"/>
</dbReference>
<evidence type="ECO:0000256" key="1">
    <source>
        <dbReference type="ARBA" id="ARBA00023015"/>
    </source>
</evidence>
<dbReference type="EMBL" id="JACHDB010000001">
    <property type="protein sequence ID" value="MBB5430789.1"/>
    <property type="molecule type" value="Genomic_DNA"/>
</dbReference>
<dbReference type="SUPFAM" id="SSF48498">
    <property type="entry name" value="Tetracyclin repressor-like, C-terminal domain"/>
    <property type="match status" value="1"/>
</dbReference>
<evidence type="ECO:0000259" key="5">
    <source>
        <dbReference type="PROSITE" id="PS50977"/>
    </source>
</evidence>
<keyword evidence="1" id="KW-0805">Transcription regulation</keyword>
<dbReference type="RefSeq" id="WP_221331448.1">
    <property type="nucleotide sequence ID" value="NZ_BAAAJD010000139.1"/>
</dbReference>
<dbReference type="SUPFAM" id="SSF46689">
    <property type="entry name" value="Homeodomain-like"/>
    <property type="match status" value="1"/>
</dbReference>
<dbReference type="GO" id="GO:0000976">
    <property type="term" value="F:transcription cis-regulatory region binding"/>
    <property type="evidence" value="ECO:0007669"/>
    <property type="project" value="TreeGrafter"/>
</dbReference>
<reference evidence="6 7" key="1">
    <citation type="submission" date="2020-08" db="EMBL/GenBank/DDBJ databases">
        <title>Sequencing the genomes of 1000 actinobacteria strains.</title>
        <authorList>
            <person name="Klenk H.-P."/>
        </authorList>
    </citation>
    <scope>NUCLEOTIDE SEQUENCE [LARGE SCALE GENOMIC DNA]</scope>
    <source>
        <strain evidence="6 7">DSM 44551</strain>
    </source>
</reference>
<evidence type="ECO:0000313" key="7">
    <source>
        <dbReference type="Proteomes" id="UP000572635"/>
    </source>
</evidence>
<keyword evidence="2 4" id="KW-0238">DNA-binding</keyword>
<feature type="DNA-binding region" description="H-T-H motif" evidence="4">
    <location>
        <begin position="42"/>
        <end position="61"/>
    </location>
</feature>
<dbReference type="PROSITE" id="PS50977">
    <property type="entry name" value="HTH_TETR_2"/>
    <property type="match status" value="1"/>
</dbReference>
<dbReference type="PANTHER" id="PTHR30055">
    <property type="entry name" value="HTH-TYPE TRANSCRIPTIONAL REGULATOR RUTR"/>
    <property type="match status" value="1"/>
</dbReference>
<keyword evidence="7" id="KW-1185">Reference proteome</keyword>
<evidence type="ECO:0000256" key="3">
    <source>
        <dbReference type="ARBA" id="ARBA00023163"/>
    </source>
</evidence>
<proteinExistence type="predicted"/>
<keyword evidence="3" id="KW-0804">Transcription</keyword>
<accession>A0A7W8QID0</accession>
<dbReference type="InterPro" id="IPR009057">
    <property type="entry name" value="Homeodomain-like_sf"/>
</dbReference>
<organism evidence="6 7">
    <name type="scientific">Nocardiopsis composta</name>
    <dbReference type="NCBI Taxonomy" id="157465"/>
    <lineage>
        <taxon>Bacteria</taxon>
        <taxon>Bacillati</taxon>
        <taxon>Actinomycetota</taxon>
        <taxon>Actinomycetes</taxon>
        <taxon>Streptosporangiales</taxon>
        <taxon>Nocardiopsidaceae</taxon>
        <taxon>Nocardiopsis</taxon>
    </lineage>
</organism>
<sequence>MIAAQGPEPVDAAAAEAGPPTRERLLEAAWDLLGEGGPEAVTLREVGRRAGVSRTAPYRHFQDKEDLLRAVAVRSFDLLRARVAAAGRAAGDTPGAVREVCRSYIAFALENPQQYRLMFGDWVLSQKHGDGPQAAALRTAAERLFDTAAESIDQGQREGALRPGDPTDFTLLTWSTLHGLVTFTLSAHLHADSGAGRVRGEPEEVLSRLVDEVVRGLRA</sequence>